<feature type="compositionally biased region" description="Basic and acidic residues" evidence="1">
    <location>
        <begin position="62"/>
        <end position="89"/>
    </location>
</feature>
<feature type="compositionally biased region" description="Gly residues" evidence="1">
    <location>
        <begin position="356"/>
        <end position="365"/>
    </location>
</feature>
<accession>A0A6J4MXJ4</accession>
<keyword evidence="2" id="KW-0436">Ligase</keyword>
<evidence type="ECO:0000313" key="2">
    <source>
        <dbReference type="EMBL" id="CAA9371911.1"/>
    </source>
</evidence>
<proteinExistence type="predicted"/>
<gene>
    <name evidence="2" type="ORF">AVDCRST_MAG89-4667</name>
</gene>
<feature type="region of interest" description="Disordered" evidence="1">
    <location>
        <begin position="1"/>
        <end position="28"/>
    </location>
</feature>
<dbReference type="EC" id="6.1.1.16" evidence="2"/>
<feature type="compositionally biased region" description="Basic residues" evidence="1">
    <location>
        <begin position="408"/>
        <end position="420"/>
    </location>
</feature>
<sequence length="472" mass="51484">AADVLQYAHPPRRRVRPPAGGKGGDVRVRPHRVRGAAHRQPAHVLLFRHPAEVPGVPRLRRALRDEPDGRRRQDDPRGHAEGREAERLHAAVHRQPVPRLRAAGHPPGRHAPARHALRRRDDRHHPPAGGARAGVRVGGLRLLRHLGVRRLRQAVEGRRFRRPPRRARGRGRVRQGRRPRLRAVEVCEARGRGSGRRVGHAVGQGTARVAHRVLGHVVRGAGRNVRHPRGRRGPGLSAPRGRDRPVRGRHGQGVRALLAAWRVPAAGRREDGQVHGQHLQPGRPGGAGDPSLVHPLPVPDGPLPQQAQLHLRGAGLRGRGGAPHPRRARPHARASRRARPRRHGYPVAAHRRRRGAGGVHGGDGPGPEHQRGARGAPRAGEPRQRAPARPGDGRHQPCGARRGAAGVRAHRRRVRLHRPVRSGERGGRGPVGVGRGADRGAAGGPQGARLRPGRRHPRRDRRARHRAGGHAV</sequence>
<feature type="region of interest" description="Disordered" evidence="1">
    <location>
        <begin position="269"/>
        <end position="472"/>
    </location>
</feature>
<name>A0A6J4MXJ4_9BACT</name>
<feature type="region of interest" description="Disordered" evidence="1">
    <location>
        <begin position="221"/>
        <end position="253"/>
    </location>
</feature>
<keyword evidence="2" id="KW-0030">Aminoacyl-tRNA synthetase</keyword>
<feature type="compositionally biased region" description="Gly residues" evidence="1">
    <location>
        <begin position="428"/>
        <end position="446"/>
    </location>
</feature>
<reference evidence="2" key="1">
    <citation type="submission" date="2020-02" db="EMBL/GenBank/DDBJ databases">
        <authorList>
            <person name="Meier V. D."/>
        </authorList>
    </citation>
    <scope>NUCLEOTIDE SEQUENCE</scope>
    <source>
        <strain evidence="2">AVDCRST_MAG89</strain>
    </source>
</reference>
<protein>
    <submittedName>
        <fullName evidence="2">Cysteinyl-tRNA synthetase</fullName>
        <ecNumber evidence="2">6.1.1.16</ecNumber>
    </submittedName>
</protein>
<feature type="compositionally biased region" description="Basic residues" evidence="1">
    <location>
        <begin position="451"/>
        <end position="472"/>
    </location>
</feature>
<feature type="region of interest" description="Disordered" evidence="1">
    <location>
        <begin position="57"/>
        <end position="133"/>
    </location>
</feature>
<evidence type="ECO:0000256" key="1">
    <source>
        <dbReference type="SAM" id="MobiDB-lite"/>
    </source>
</evidence>
<feature type="compositionally biased region" description="Basic residues" evidence="1">
    <location>
        <begin position="324"/>
        <end position="355"/>
    </location>
</feature>
<dbReference type="AlphaFoldDB" id="A0A6J4MXJ4"/>
<organism evidence="2">
    <name type="scientific">uncultured Gemmatimonadota bacterium</name>
    <dbReference type="NCBI Taxonomy" id="203437"/>
    <lineage>
        <taxon>Bacteria</taxon>
        <taxon>Pseudomonadati</taxon>
        <taxon>Gemmatimonadota</taxon>
        <taxon>environmental samples</taxon>
    </lineage>
</organism>
<dbReference type="EMBL" id="CADCTV010000980">
    <property type="protein sequence ID" value="CAA9371911.1"/>
    <property type="molecule type" value="Genomic_DNA"/>
</dbReference>
<feature type="non-terminal residue" evidence="2">
    <location>
        <position position="472"/>
    </location>
</feature>
<feature type="compositionally biased region" description="Basic residues" evidence="1">
    <location>
        <begin position="107"/>
        <end position="118"/>
    </location>
</feature>
<dbReference type="GO" id="GO:0004817">
    <property type="term" value="F:cysteine-tRNA ligase activity"/>
    <property type="evidence" value="ECO:0007669"/>
    <property type="project" value="UniProtKB-EC"/>
</dbReference>
<feature type="non-terminal residue" evidence="2">
    <location>
        <position position="1"/>
    </location>
</feature>